<proteinExistence type="predicted"/>
<dbReference type="AlphaFoldDB" id="A0A9D1VSF8"/>
<accession>A0A9D1VSF8</accession>
<dbReference type="Proteomes" id="UP000824246">
    <property type="component" value="Unassembled WGS sequence"/>
</dbReference>
<evidence type="ECO:0000313" key="2">
    <source>
        <dbReference type="Proteomes" id="UP000824246"/>
    </source>
</evidence>
<evidence type="ECO:0000313" key="1">
    <source>
        <dbReference type="EMBL" id="HIX45542.1"/>
    </source>
</evidence>
<reference evidence="1" key="2">
    <citation type="submission" date="2021-04" db="EMBL/GenBank/DDBJ databases">
        <authorList>
            <person name="Gilroy R."/>
        </authorList>
    </citation>
    <scope>NUCLEOTIDE SEQUENCE</scope>
    <source>
        <strain evidence="1">ChiHjej12B11-16260</strain>
    </source>
</reference>
<comment type="caution">
    <text evidence="1">The sequence shown here is derived from an EMBL/GenBank/DDBJ whole genome shotgun (WGS) entry which is preliminary data.</text>
</comment>
<dbReference type="EMBL" id="DXFB01000131">
    <property type="protein sequence ID" value="HIX45542.1"/>
    <property type="molecule type" value="Genomic_DNA"/>
</dbReference>
<gene>
    <name evidence="1" type="ORF">H9982_04915</name>
</gene>
<reference evidence="1" key="1">
    <citation type="journal article" date="2021" name="PeerJ">
        <title>Extensive microbial diversity within the chicken gut microbiome revealed by metagenomics and culture.</title>
        <authorList>
            <person name="Gilroy R."/>
            <person name="Ravi A."/>
            <person name="Getino M."/>
            <person name="Pursley I."/>
            <person name="Horton D.L."/>
            <person name="Alikhan N.F."/>
            <person name="Baker D."/>
            <person name="Gharbi K."/>
            <person name="Hall N."/>
            <person name="Watson M."/>
            <person name="Adriaenssens E.M."/>
            <person name="Foster-Nyarko E."/>
            <person name="Jarju S."/>
            <person name="Secka A."/>
            <person name="Antonio M."/>
            <person name="Oren A."/>
            <person name="Chaudhuri R.R."/>
            <person name="La Ragione R."/>
            <person name="Hildebrand F."/>
            <person name="Pallen M.J."/>
        </authorList>
    </citation>
    <scope>NUCLEOTIDE SEQUENCE</scope>
    <source>
        <strain evidence="1">ChiHjej12B11-16260</strain>
    </source>
</reference>
<protein>
    <submittedName>
        <fullName evidence="1">Uncharacterized protein</fullName>
    </submittedName>
</protein>
<organism evidence="1 2">
    <name type="scientific">Candidatus Barnesiella excrementipullorum</name>
    <dbReference type="NCBI Taxonomy" id="2838479"/>
    <lineage>
        <taxon>Bacteria</taxon>
        <taxon>Pseudomonadati</taxon>
        <taxon>Bacteroidota</taxon>
        <taxon>Bacteroidia</taxon>
        <taxon>Bacteroidales</taxon>
        <taxon>Barnesiellaceae</taxon>
        <taxon>Barnesiella</taxon>
    </lineage>
</organism>
<sequence length="59" mass="6879">MLFYKWRHYPAAIQSQPIFSTFQPGTSALRPATEARRFDGIIIAEAAYSLHKRRISRRV</sequence>
<name>A0A9D1VSF8_9BACT</name>